<dbReference type="EMBL" id="SELW01000540">
    <property type="protein sequence ID" value="TID22602.1"/>
    <property type="molecule type" value="Genomic_DNA"/>
</dbReference>
<dbReference type="OrthoDB" id="270318at2759"/>
<protein>
    <submittedName>
        <fullName evidence="1">Uncharacterized protein</fullName>
    </submittedName>
</protein>
<dbReference type="AlphaFoldDB" id="A0A4T0WZ41"/>
<dbReference type="InterPro" id="IPR002060">
    <property type="entry name" value="Squ/phyt_synthse"/>
</dbReference>
<sequence length="373" mass="43052">MDSCSPFLHPRLLTSYSQKSTTVDPYTEKVDKARFDCIEQLSKVDPSSLLISKFYPKYLQDSFLAFKSINLELSKISFGFQPRATDKSKEFNNLKFQFWLQQFDKVGQLNINNASDILIDLNEPCTILLADSILRDLKIDLNLVTQIVHSHQHFYNHNSTNGFRNLDEICSFGEGTHSQINYLMQSVLLSDQLKGFSDVGINLLEQPNSNTFRNNLTDISAHLGQATAIGSFLVGLKYFAEKKQTLMLPTDSLTKHRLSEESCLRYLRSQPEELNDENLKEKVKNVVFEVATLANDHIVTARKKLQDSKEFVKQSGISKFPDCLYLPYMNGIPTILYLERLEKNDFDIMHPKLSHKEWRLAYRAWSNYYFKSL</sequence>
<gene>
    <name evidence="1" type="ORF">CANINC_003262</name>
</gene>
<dbReference type="SUPFAM" id="SSF48576">
    <property type="entry name" value="Terpenoid synthases"/>
    <property type="match status" value="1"/>
</dbReference>
<organism evidence="1 2">
    <name type="scientific">Pichia inconspicua</name>
    <dbReference type="NCBI Taxonomy" id="52247"/>
    <lineage>
        <taxon>Eukaryota</taxon>
        <taxon>Fungi</taxon>
        <taxon>Dikarya</taxon>
        <taxon>Ascomycota</taxon>
        <taxon>Saccharomycotina</taxon>
        <taxon>Pichiomycetes</taxon>
        <taxon>Pichiales</taxon>
        <taxon>Pichiaceae</taxon>
        <taxon>Pichia</taxon>
    </lineage>
</organism>
<comment type="caution">
    <text evidence="1">The sequence shown here is derived from an EMBL/GenBank/DDBJ whole genome shotgun (WGS) entry which is preliminary data.</text>
</comment>
<reference evidence="1 2" key="1">
    <citation type="journal article" date="2019" name="Front. Genet.">
        <title>Whole-Genome Sequencing of the Opportunistic Yeast Pathogen Candida inconspicua Uncovers Its Hybrid Origin.</title>
        <authorList>
            <person name="Mixao V."/>
            <person name="Hansen A.P."/>
            <person name="Saus E."/>
            <person name="Boekhout T."/>
            <person name="Lass-Florl C."/>
            <person name="Gabaldon T."/>
        </authorList>
    </citation>
    <scope>NUCLEOTIDE SEQUENCE [LARGE SCALE GENOMIC DNA]</scope>
    <source>
        <strain evidence="1 2">CBS 180</strain>
    </source>
</reference>
<dbReference type="Pfam" id="PF00494">
    <property type="entry name" value="SQS_PSY"/>
    <property type="match status" value="1"/>
</dbReference>
<keyword evidence="2" id="KW-1185">Reference proteome</keyword>
<name>A0A4T0WZ41_9ASCO</name>
<dbReference type="InterPro" id="IPR008949">
    <property type="entry name" value="Isoprenoid_synthase_dom_sf"/>
</dbReference>
<dbReference type="Gene3D" id="1.10.600.10">
    <property type="entry name" value="Farnesyl Diphosphate Synthase"/>
    <property type="match status" value="1"/>
</dbReference>
<dbReference type="Proteomes" id="UP000307173">
    <property type="component" value="Unassembled WGS sequence"/>
</dbReference>
<dbReference type="STRING" id="52247.A0A4T0WZ41"/>
<proteinExistence type="predicted"/>
<accession>A0A4T0WZ41</accession>
<evidence type="ECO:0000313" key="2">
    <source>
        <dbReference type="Proteomes" id="UP000307173"/>
    </source>
</evidence>
<evidence type="ECO:0000313" key="1">
    <source>
        <dbReference type="EMBL" id="TID22602.1"/>
    </source>
</evidence>